<evidence type="ECO:0000313" key="2">
    <source>
        <dbReference type="Proteomes" id="UP001050691"/>
    </source>
</evidence>
<protein>
    <submittedName>
        <fullName evidence="1">Uncharacterized protein</fullName>
    </submittedName>
</protein>
<evidence type="ECO:0000313" key="1">
    <source>
        <dbReference type="EMBL" id="GJJ09755.1"/>
    </source>
</evidence>
<gene>
    <name evidence="1" type="ORF">Clacol_003979</name>
</gene>
<accession>A0AAV5AA17</accession>
<name>A0AAV5AA17_9AGAM</name>
<keyword evidence="2" id="KW-1185">Reference proteome</keyword>
<sequence>MTQFNILDFPKEYRQLPLKGKLWIEYIQLEDDDFEKDGSEMNNSKMDNFFKKNHVVFQVLFKHKFKVDINGAKAKVMMGVRISMDLVLEGDMNDTDRKNTSVAEKGL</sequence>
<dbReference type="AlphaFoldDB" id="A0AAV5AA17"/>
<dbReference type="EMBL" id="BPWL01000004">
    <property type="protein sequence ID" value="GJJ09755.1"/>
    <property type="molecule type" value="Genomic_DNA"/>
</dbReference>
<dbReference type="Proteomes" id="UP001050691">
    <property type="component" value="Unassembled WGS sequence"/>
</dbReference>
<comment type="caution">
    <text evidence="1">The sequence shown here is derived from an EMBL/GenBank/DDBJ whole genome shotgun (WGS) entry which is preliminary data.</text>
</comment>
<proteinExistence type="predicted"/>
<reference evidence="1" key="1">
    <citation type="submission" date="2021-10" db="EMBL/GenBank/DDBJ databases">
        <title>De novo Genome Assembly of Clathrus columnatus (Basidiomycota, Fungi) Using Illumina and Nanopore Sequence Data.</title>
        <authorList>
            <person name="Ogiso-Tanaka E."/>
            <person name="Itagaki H."/>
            <person name="Hosoya T."/>
            <person name="Hosaka K."/>
        </authorList>
    </citation>
    <scope>NUCLEOTIDE SEQUENCE</scope>
    <source>
        <strain evidence="1">MO-923</strain>
    </source>
</reference>
<organism evidence="1 2">
    <name type="scientific">Clathrus columnatus</name>
    <dbReference type="NCBI Taxonomy" id="1419009"/>
    <lineage>
        <taxon>Eukaryota</taxon>
        <taxon>Fungi</taxon>
        <taxon>Dikarya</taxon>
        <taxon>Basidiomycota</taxon>
        <taxon>Agaricomycotina</taxon>
        <taxon>Agaricomycetes</taxon>
        <taxon>Phallomycetidae</taxon>
        <taxon>Phallales</taxon>
        <taxon>Clathraceae</taxon>
        <taxon>Clathrus</taxon>
    </lineage>
</organism>